<dbReference type="InterPro" id="IPR048502">
    <property type="entry name" value="NamZ_N"/>
</dbReference>
<feature type="non-terminal residue" evidence="2">
    <location>
        <position position="1"/>
    </location>
</feature>
<proteinExistence type="predicted"/>
<dbReference type="AlphaFoldDB" id="X1CDJ7"/>
<gene>
    <name evidence="2" type="ORF">S01H4_63935</name>
</gene>
<comment type="caution">
    <text evidence="2">The sequence shown here is derived from an EMBL/GenBank/DDBJ whole genome shotgun (WGS) entry which is preliminary data.</text>
</comment>
<feature type="non-terminal residue" evidence="2">
    <location>
        <position position="130"/>
    </location>
</feature>
<accession>X1CDJ7</accession>
<name>X1CDJ7_9ZZZZ</name>
<feature type="domain" description="Peptidoglycan beta-N-acetylmuramidase NamZ N-terminal" evidence="1">
    <location>
        <begin position="12"/>
        <end position="120"/>
    </location>
</feature>
<protein>
    <recommendedName>
        <fullName evidence="1">Peptidoglycan beta-N-acetylmuramidase NamZ N-terminal domain-containing protein</fullName>
    </recommendedName>
</protein>
<dbReference type="InterPro" id="IPR008302">
    <property type="entry name" value="NamZ"/>
</dbReference>
<reference evidence="2" key="1">
    <citation type="journal article" date="2014" name="Front. Microbiol.">
        <title>High frequency of phylogenetically diverse reductive dehalogenase-homologous genes in deep subseafloor sedimentary metagenomes.</title>
        <authorList>
            <person name="Kawai M."/>
            <person name="Futagami T."/>
            <person name="Toyoda A."/>
            <person name="Takaki Y."/>
            <person name="Nishi S."/>
            <person name="Hori S."/>
            <person name="Arai W."/>
            <person name="Tsubouchi T."/>
            <person name="Morono Y."/>
            <person name="Uchiyama I."/>
            <person name="Ito T."/>
            <person name="Fujiyama A."/>
            <person name="Inagaki F."/>
            <person name="Takami H."/>
        </authorList>
    </citation>
    <scope>NUCLEOTIDE SEQUENCE</scope>
    <source>
        <strain evidence="2">Expedition CK06-06</strain>
    </source>
</reference>
<dbReference type="Gene3D" id="3.40.50.12170">
    <property type="entry name" value="Uncharacterised protein PF07075, DUF1343"/>
    <property type="match status" value="1"/>
</dbReference>
<dbReference type="Pfam" id="PF07075">
    <property type="entry name" value="NamZ_N"/>
    <property type="match status" value="1"/>
</dbReference>
<dbReference type="GO" id="GO:0033922">
    <property type="term" value="F:peptidoglycan beta-N-acetylmuramidase activity"/>
    <property type="evidence" value="ECO:0007669"/>
    <property type="project" value="InterPro"/>
</dbReference>
<organism evidence="2">
    <name type="scientific">marine sediment metagenome</name>
    <dbReference type="NCBI Taxonomy" id="412755"/>
    <lineage>
        <taxon>unclassified sequences</taxon>
        <taxon>metagenomes</taxon>
        <taxon>ecological metagenomes</taxon>
    </lineage>
</organism>
<dbReference type="PANTHER" id="PTHR42915:SF1">
    <property type="entry name" value="PEPTIDOGLYCAN BETA-N-ACETYLMURAMIDASE NAMZ"/>
    <property type="match status" value="1"/>
</dbReference>
<evidence type="ECO:0000313" key="2">
    <source>
        <dbReference type="EMBL" id="GAH06351.1"/>
    </source>
</evidence>
<dbReference type="PANTHER" id="PTHR42915">
    <property type="entry name" value="HYPOTHETICAL 460 KDA PROTEIN IN FEUA-SIGW INTERGENIC REGION [PRECURSOR]"/>
    <property type="match status" value="1"/>
</dbReference>
<evidence type="ECO:0000259" key="1">
    <source>
        <dbReference type="Pfam" id="PF07075"/>
    </source>
</evidence>
<sequence length="130" mass="15288">HNTIPCTWWDNKDEKALEDIDLFLVDIFDYQNNETQILLELLSFTLLHNKKIIVLDRPNLCGNTVQGSIQRFNVNKKEYNLPCFHGMSIGELALYCNTYILPRPARLHIIPMKAYKKSKQHFFYKKSDIA</sequence>
<dbReference type="EMBL" id="BART01038611">
    <property type="protein sequence ID" value="GAH06351.1"/>
    <property type="molecule type" value="Genomic_DNA"/>
</dbReference>